<keyword evidence="3" id="KW-1185">Reference proteome</keyword>
<dbReference type="PANTHER" id="PTHR47864:SF8">
    <property type="entry name" value="MYB_SANT-LIKE DOMAIN-CONTAINING PROTEIN"/>
    <property type="match status" value="1"/>
</dbReference>
<dbReference type="Proteomes" id="UP000694864">
    <property type="component" value="Chromosome 14"/>
</dbReference>
<reference evidence="3" key="1">
    <citation type="journal article" date="2014" name="Nat. Commun.">
        <title>The emerging biofuel crop Camelina sativa retains a highly undifferentiated hexaploid genome structure.</title>
        <authorList>
            <person name="Kagale S."/>
            <person name="Koh C."/>
            <person name="Nixon J."/>
            <person name="Bollina V."/>
            <person name="Clarke W.E."/>
            <person name="Tuteja R."/>
            <person name="Spillane C."/>
            <person name="Robinson S.J."/>
            <person name="Links M.G."/>
            <person name="Clarke C."/>
            <person name="Higgins E.E."/>
            <person name="Huebert T."/>
            <person name="Sharpe A.G."/>
            <person name="Parkin I.A."/>
        </authorList>
    </citation>
    <scope>NUCLEOTIDE SEQUENCE [LARGE SCALE GENOMIC DNA]</scope>
    <source>
        <strain evidence="3">cv. DH55</strain>
    </source>
</reference>
<name>A0ABM0VYM7_CAMSA</name>
<dbReference type="Pfam" id="PF24769">
    <property type="entry name" value="At2g29880_C"/>
    <property type="match status" value="1"/>
</dbReference>
<evidence type="ECO:0000313" key="3">
    <source>
        <dbReference type="Proteomes" id="UP000694864"/>
    </source>
</evidence>
<dbReference type="GeneID" id="104743810"/>
<gene>
    <name evidence="4" type="primary">LOC104743810</name>
</gene>
<proteinExistence type="predicted"/>
<sequence>MKILRGKYNNFTEFLRFSSGFGWDPETKKFTATDEVWDTFLKAHPTKTHLRDESFEDFGDLRIIFALNTATGQNVVGLGDVVDTDNIPYEERSVHDVFYSLEVSRRWEKETEEKEADDKANNVWDAIKEIPDLTDDMRYEAMTLVHSLGRKYGFVHMSIEERKG</sequence>
<dbReference type="Pfam" id="PF12776">
    <property type="entry name" value="Myb_DNA-bind_3"/>
    <property type="match status" value="1"/>
</dbReference>
<feature type="domain" description="At2g29880-like C-terminal" evidence="2">
    <location>
        <begin position="123"/>
        <end position="164"/>
    </location>
</feature>
<evidence type="ECO:0000259" key="1">
    <source>
        <dbReference type="Pfam" id="PF12776"/>
    </source>
</evidence>
<evidence type="ECO:0000259" key="2">
    <source>
        <dbReference type="Pfam" id="PF24769"/>
    </source>
</evidence>
<feature type="domain" description="Myb/SANT-like" evidence="1">
    <location>
        <begin position="2"/>
        <end position="39"/>
    </location>
</feature>
<organism evidence="3 4">
    <name type="scientific">Camelina sativa</name>
    <name type="common">False flax</name>
    <name type="synonym">Myagrum sativum</name>
    <dbReference type="NCBI Taxonomy" id="90675"/>
    <lineage>
        <taxon>Eukaryota</taxon>
        <taxon>Viridiplantae</taxon>
        <taxon>Streptophyta</taxon>
        <taxon>Embryophyta</taxon>
        <taxon>Tracheophyta</taxon>
        <taxon>Spermatophyta</taxon>
        <taxon>Magnoliopsida</taxon>
        <taxon>eudicotyledons</taxon>
        <taxon>Gunneridae</taxon>
        <taxon>Pentapetalae</taxon>
        <taxon>rosids</taxon>
        <taxon>malvids</taxon>
        <taxon>Brassicales</taxon>
        <taxon>Brassicaceae</taxon>
        <taxon>Camelineae</taxon>
        <taxon>Camelina</taxon>
    </lineage>
</organism>
<dbReference type="InterPro" id="IPR056253">
    <property type="entry name" value="At2g29880-like_C"/>
</dbReference>
<dbReference type="InterPro" id="IPR024752">
    <property type="entry name" value="Myb/SANT-like_dom"/>
</dbReference>
<dbReference type="PANTHER" id="PTHR47864">
    <property type="entry name" value="TRANSMEMBRANE PROTEIN"/>
    <property type="match status" value="1"/>
</dbReference>
<reference evidence="4" key="2">
    <citation type="submission" date="2025-08" db="UniProtKB">
        <authorList>
            <consortium name="RefSeq"/>
        </authorList>
    </citation>
    <scope>IDENTIFICATION</scope>
    <source>
        <tissue evidence="4">Leaf</tissue>
    </source>
</reference>
<protein>
    <submittedName>
        <fullName evidence="4">Uncharacterized protein At2g29880-like</fullName>
    </submittedName>
</protein>
<evidence type="ECO:0000313" key="4">
    <source>
        <dbReference type="RefSeq" id="XP_010463156.1"/>
    </source>
</evidence>
<accession>A0ABM0VYM7</accession>
<dbReference type="RefSeq" id="XP_010463156.1">
    <property type="nucleotide sequence ID" value="XM_010464854.1"/>
</dbReference>
<dbReference type="InterPro" id="IPR055314">
    <property type="entry name" value="At2g29880-like"/>
</dbReference>